<dbReference type="EMBL" id="AWSO01001082">
    <property type="protein sequence ID" value="ESK85388.1"/>
    <property type="molecule type" value="Genomic_DNA"/>
</dbReference>
<organism evidence="1 2">
    <name type="scientific">Moniliophthora roreri (strain MCA 2997)</name>
    <name type="common">Cocoa frosty pod rot fungus</name>
    <name type="synonym">Crinipellis roreri</name>
    <dbReference type="NCBI Taxonomy" id="1381753"/>
    <lineage>
        <taxon>Eukaryota</taxon>
        <taxon>Fungi</taxon>
        <taxon>Dikarya</taxon>
        <taxon>Basidiomycota</taxon>
        <taxon>Agaricomycotina</taxon>
        <taxon>Agaricomycetes</taxon>
        <taxon>Agaricomycetidae</taxon>
        <taxon>Agaricales</taxon>
        <taxon>Marasmiineae</taxon>
        <taxon>Marasmiaceae</taxon>
        <taxon>Moniliophthora</taxon>
    </lineage>
</organism>
<dbReference type="OrthoDB" id="2125469at2759"/>
<dbReference type="KEGG" id="mrr:Moror_5928"/>
<accession>V2WEW4</accession>
<dbReference type="InterPro" id="IPR011330">
    <property type="entry name" value="Glyco_hydro/deAcase_b/a-brl"/>
</dbReference>
<gene>
    <name evidence="1" type="ORF">Moror_5928</name>
</gene>
<dbReference type="SUPFAM" id="SSF88713">
    <property type="entry name" value="Glycoside hydrolase/deacetylase"/>
    <property type="match status" value="1"/>
</dbReference>
<evidence type="ECO:0000313" key="1">
    <source>
        <dbReference type="EMBL" id="ESK85388.1"/>
    </source>
</evidence>
<name>V2WEW4_MONRO</name>
<dbReference type="GO" id="GO:0005975">
    <property type="term" value="P:carbohydrate metabolic process"/>
    <property type="evidence" value="ECO:0007669"/>
    <property type="project" value="InterPro"/>
</dbReference>
<keyword evidence="2" id="KW-1185">Reference proteome</keyword>
<dbReference type="Gene3D" id="3.20.20.370">
    <property type="entry name" value="Glycoside hydrolase/deacetylase"/>
    <property type="match status" value="1"/>
</dbReference>
<dbReference type="Proteomes" id="UP000017559">
    <property type="component" value="Unassembled WGS sequence"/>
</dbReference>
<dbReference type="HOGENOM" id="CLU_1949377_0_0_1"/>
<comment type="caution">
    <text evidence="1">The sequence shown here is derived from an EMBL/GenBank/DDBJ whole genome shotgun (WGS) entry which is preliminary data.</text>
</comment>
<reference evidence="1 2" key="1">
    <citation type="journal article" date="2014" name="BMC Genomics">
        <title>Genome and secretome analysis of the hemibiotrophic fungal pathogen, Moniliophthora roreri, which causes frosty pod rot disease of cacao: mechanisms of the biotrophic and necrotrophic phases.</title>
        <authorList>
            <person name="Meinhardt L.W."/>
            <person name="Costa G.G.L."/>
            <person name="Thomazella D.P.T."/>
            <person name="Teixeira P.J.P.L."/>
            <person name="Carazzolle M.F."/>
            <person name="Schuster S.C."/>
            <person name="Carlson J.E."/>
            <person name="Guiltinan M.J."/>
            <person name="Mieczkowski P."/>
            <person name="Farmer A."/>
            <person name="Ramaraj T."/>
            <person name="Crozier J."/>
            <person name="Davis R.E."/>
            <person name="Shao J."/>
            <person name="Melnick R.L."/>
            <person name="Pereira G.A.G."/>
            <person name="Bailey B.A."/>
        </authorList>
    </citation>
    <scope>NUCLEOTIDE SEQUENCE [LARGE SCALE GENOMIC DNA]</scope>
    <source>
        <strain evidence="1 2">MCA 2997</strain>
    </source>
</reference>
<protein>
    <submittedName>
        <fullName evidence="1">Family 4 carbohydrate esterase</fullName>
    </submittedName>
</protein>
<evidence type="ECO:0000313" key="2">
    <source>
        <dbReference type="Proteomes" id="UP000017559"/>
    </source>
</evidence>
<sequence length="129" mass="14671">MMKLTAGSTTLTARSLHEERHALTLATVFMTCKKTPNTVAFAFDDVPWIYNDEIVAFLANQSIKATFFLQRRELLLRSELYKDLPYQNRVPFEQTDEVIARLSKLFGSDGICRAGIILVPRVTTQFLSP</sequence>
<proteinExistence type="predicted"/>
<dbReference type="AlphaFoldDB" id="V2WEW4"/>